<accession>Q0U1T1</accession>
<dbReference type="HOGENOM" id="CLU_2574649_0_0_1"/>
<gene>
    <name evidence="2" type="ORF">SNOG_14096</name>
</gene>
<dbReference type="KEGG" id="pno:SNOG_14096"/>
<evidence type="ECO:0000256" key="1">
    <source>
        <dbReference type="SAM" id="MobiDB-lite"/>
    </source>
</evidence>
<dbReference type="EMBL" id="CH445354">
    <property type="protein sequence ID" value="EAT78333.1"/>
    <property type="molecule type" value="Genomic_DNA"/>
</dbReference>
<feature type="compositionally biased region" description="Basic and acidic residues" evidence="1">
    <location>
        <begin position="13"/>
        <end position="37"/>
    </location>
</feature>
<dbReference type="VEuPathDB" id="FungiDB:JI435_140960"/>
<organism evidence="2 3">
    <name type="scientific">Phaeosphaeria nodorum (strain SN15 / ATCC MYA-4574 / FGSC 10173)</name>
    <name type="common">Glume blotch fungus</name>
    <name type="synonym">Parastagonospora nodorum</name>
    <dbReference type="NCBI Taxonomy" id="321614"/>
    <lineage>
        <taxon>Eukaryota</taxon>
        <taxon>Fungi</taxon>
        <taxon>Dikarya</taxon>
        <taxon>Ascomycota</taxon>
        <taxon>Pezizomycotina</taxon>
        <taxon>Dothideomycetes</taxon>
        <taxon>Pleosporomycetidae</taxon>
        <taxon>Pleosporales</taxon>
        <taxon>Pleosporineae</taxon>
        <taxon>Phaeosphaeriaceae</taxon>
        <taxon>Parastagonospora</taxon>
    </lineage>
</organism>
<feature type="region of interest" description="Disordered" evidence="1">
    <location>
        <begin position="1"/>
        <end position="45"/>
    </location>
</feature>
<evidence type="ECO:0000313" key="3">
    <source>
        <dbReference type="Proteomes" id="UP000001055"/>
    </source>
</evidence>
<reference evidence="3" key="1">
    <citation type="journal article" date="2007" name="Plant Cell">
        <title>Dothideomycete-plant interactions illuminated by genome sequencing and EST analysis of the wheat pathogen Stagonospora nodorum.</title>
        <authorList>
            <person name="Hane J.K."/>
            <person name="Lowe R.G."/>
            <person name="Solomon P.S."/>
            <person name="Tan K.C."/>
            <person name="Schoch C.L."/>
            <person name="Spatafora J.W."/>
            <person name="Crous P.W."/>
            <person name="Kodira C."/>
            <person name="Birren B.W."/>
            <person name="Galagan J.E."/>
            <person name="Torriani S.F."/>
            <person name="McDonald B.A."/>
            <person name="Oliver R.P."/>
        </authorList>
    </citation>
    <scope>NUCLEOTIDE SEQUENCE [LARGE SCALE GENOMIC DNA]</scope>
    <source>
        <strain evidence="3">SN15 / ATCC MYA-4574 / FGSC 10173</strain>
    </source>
</reference>
<dbReference type="Proteomes" id="UP000001055">
    <property type="component" value="Unassembled WGS sequence"/>
</dbReference>
<dbReference type="RefSeq" id="XP_001804294.1">
    <property type="nucleotide sequence ID" value="XM_001804242.1"/>
</dbReference>
<evidence type="ECO:0000313" key="2">
    <source>
        <dbReference type="EMBL" id="EAT78333.1"/>
    </source>
</evidence>
<dbReference type="GeneID" id="5981403"/>
<sequence>MSSQGGKTSKRQQQKEERRQYHQRGRAEKKSAQDGIKDNLPFDLPNQPRVHLLKSLYLYGPKSDRLIFSSLYCHQAQHHYE</sequence>
<dbReference type="AlphaFoldDB" id="Q0U1T1"/>
<protein>
    <submittedName>
        <fullName evidence="2">Uncharacterized protein</fullName>
    </submittedName>
</protein>
<name>Q0U1T1_PHANO</name>
<dbReference type="InParanoid" id="Q0U1T1"/>
<proteinExistence type="predicted"/>